<dbReference type="InterPro" id="IPR018060">
    <property type="entry name" value="HTH_AraC"/>
</dbReference>
<reference evidence="5 6" key="1">
    <citation type="submission" date="2017-08" db="EMBL/GenBank/DDBJ databases">
        <title>The Vibrio qinghaiensis sp.-Q67 is a luminous bacteria isolated firstly from Qinghai lake, Qinghai province, China, which has been proved to be very sensitive to detect environmental and food pollutants. Therefore, complete genome analysis of V. qinghaiensis sp.-Q67 highlights the potential application of this strain on detection of hazards in the contaminated environments.</title>
        <authorList>
            <person name="Gong L."/>
        </authorList>
    </citation>
    <scope>NUCLEOTIDE SEQUENCE [LARGE SCALE GENOMIC DNA]</scope>
    <source>
        <strain evidence="5 6">Q67</strain>
    </source>
</reference>
<dbReference type="Gene3D" id="2.60.120.10">
    <property type="entry name" value="Jelly Rolls"/>
    <property type="match status" value="1"/>
</dbReference>
<dbReference type="InterPro" id="IPR050204">
    <property type="entry name" value="AraC_XylS_family_regulators"/>
</dbReference>
<name>A0A223N423_9VIBR</name>
<dbReference type="Proteomes" id="UP000215148">
    <property type="component" value="Chromosome 2"/>
</dbReference>
<evidence type="ECO:0000256" key="2">
    <source>
        <dbReference type="ARBA" id="ARBA00023125"/>
    </source>
</evidence>
<dbReference type="SUPFAM" id="SSF46689">
    <property type="entry name" value="Homeodomain-like"/>
    <property type="match status" value="2"/>
</dbReference>
<feature type="domain" description="HTH araC/xylS-type" evidence="4">
    <location>
        <begin position="173"/>
        <end position="271"/>
    </location>
</feature>
<dbReference type="GO" id="GO:0043565">
    <property type="term" value="F:sequence-specific DNA binding"/>
    <property type="evidence" value="ECO:0007669"/>
    <property type="project" value="InterPro"/>
</dbReference>
<dbReference type="InterPro" id="IPR009057">
    <property type="entry name" value="Homeodomain-like_sf"/>
</dbReference>
<dbReference type="EMBL" id="CP022742">
    <property type="protein sequence ID" value="ASU24456.1"/>
    <property type="molecule type" value="Genomic_DNA"/>
</dbReference>
<dbReference type="PROSITE" id="PS01124">
    <property type="entry name" value="HTH_ARAC_FAMILY_2"/>
    <property type="match status" value="1"/>
</dbReference>
<proteinExistence type="predicted"/>
<dbReference type="GO" id="GO:0003700">
    <property type="term" value="F:DNA-binding transcription factor activity"/>
    <property type="evidence" value="ECO:0007669"/>
    <property type="project" value="InterPro"/>
</dbReference>
<organism evidence="5 6">
    <name type="scientific">Vibrio qinghaiensis</name>
    <dbReference type="NCBI Taxonomy" id="2025808"/>
    <lineage>
        <taxon>Bacteria</taxon>
        <taxon>Pseudomonadati</taxon>
        <taxon>Pseudomonadota</taxon>
        <taxon>Gammaproteobacteria</taxon>
        <taxon>Vibrionales</taxon>
        <taxon>Vibrionaceae</taxon>
        <taxon>Vibrio</taxon>
    </lineage>
</organism>
<keyword evidence="2" id="KW-0238">DNA-binding</keyword>
<evidence type="ECO:0000256" key="1">
    <source>
        <dbReference type="ARBA" id="ARBA00023015"/>
    </source>
</evidence>
<dbReference type="PROSITE" id="PS00041">
    <property type="entry name" value="HTH_ARAC_FAMILY_1"/>
    <property type="match status" value="1"/>
</dbReference>
<accession>A0A223N423</accession>
<protein>
    <submittedName>
        <fullName evidence="5">AraC family transcriptional regulator</fullName>
    </submittedName>
</protein>
<evidence type="ECO:0000313" key="6">
    <source>
        <dbReference type="Proteomes" id="UP000215148"/>
    </source>
</evidence>
<dbReference type="InterPro" id="IPR014710">
    <property type="entry name" value="RmlC-like_jellyroll"/>
</dbReference>
<dbReference type="AlphaFoldDB" id="A0A223N423"/>
<keyword evidence="6" id="KW-1185">Reference proteome</keyword>
<evidence type="ECO:0000313" key="5">
    <source>
        <dbReference type="EMBL" id="ASU24456.1"/>
    </source>
</evidence>
<dbReference type="Pfam" id="PF12833">
    <property type="entry name" value="HTH_18"/>
    <property type="match status" value="1"/>
</dbReference>
<dbReference type="InterPro" id="IPR018062">
    <property type="entry name" value="HTH_AraC-typ_CS"/>
</dbReference>
<dbReference type="RefSeq" id="WP_010317297.1">
    <property type="nucleotide sequence ID" value="NZ_CAWNHI010000002.1"/>
</dbReference>
<dbReference type="KEGG" id="vqi:CCZ37_18625"/>
<evidence type="ECO:0000259" key="4">
    <source>
        <dbReference type="PROSITE" id="PS01124"/>
    </source>
</evidence>
<gene>
    <name evidence="5" type="ORF">CCZ37_18625</name>
</gene>
<dbReference type="PANTHER" id="PTHR46796">
    <property type="entry name" value="HTH-TYPE TRANSCRIPTIONAL ACTIVATOR RHAS-RELATED"/>
    <property type="match status" value="1"/>
</dbReference>
<keyword evidence="3" id="KW-0804">Transcription</keyword>
<dbReference type="Gene3D" id="1.10.10.60">
    <property type="entry name" value="Homeodomain-like"/>
    <property type="match status" value="2"/>
</dbReference>
<keyword evidence="1" id="KW-0805">Transcription regulation</keyword>
<evidence type="ECO:0000256" key="3">
    <source>
        <dbReference type="ARBA" id="ARBA00023163"/>
    </source>
</evidence>
<sequence length="274" mass="30551">MSDFSSVKRFNYQQNDKVLSPRPAELVTLPSYMECHDHSYTQVVIGLKGKAEFEVQGLGNLVGPGQGCVVTSGTDHAFGGVVGQSDILVLNLPISSGDDPLLLQKMNELSNADIYFQLDGQIQKLIQLLVKEMQSSPDDLLLSRACNDTVMALLQRHISAFETHRKESRFDLESIDRYIEQHLGRKISVAQLAGSVYLGESQFHLLFKEQIGITPHQYLLGKRIDMAKDLIEQGCLSFGQIAELTGFSGQSTFTHSFTRLQGISPSQYRKLSRR</sequence>
<dbReference type="SMART" id="SM00342">
    <property type="entry name" value="HTH_ARAC"/>
    <property type="match status" value="1"/>
</dbReference>
<dbReference type="PANTHER" id="PTHR46796:SF10">
    <property type="entry name" value="TRANSCRIPTIONAL ACTIVATOR FEAR"/>
    <property type="match status" value="1"/>
</dbReference>